<dbReference type="Gene3D" id="3.30.70.1050">
    <property type="entry name" value="Trigger factor ribosome-binding domain"/>
    <property type="match status" value="1"/>
</dbReference>
<dbReference type="NCBIfam" id="TIGR00115">
    <property type="entry name" value="tig"/>
    <property type="match status" value="1"/>
</dbReference>
<evidence type="ECO:0000256" key="6">
    <source>
        <dbReference type="ARBA" id="ARBA00023110"/>
    </source>
</evidence>
<evidence type="ECO:0000313" key="16">
    <source>
        <dbReference type="EMBL" id="PSR22098.1"/>
    </source>
</evidence>
<dbReference type="SUPFAM" id="SSF54534">
    <property type="entry name" value="FKBP-like"/>
    <property type="match status" value="1"/>
</dbReference>
<evidence type="ECO:0000256" key="1">
    <source>
        <dbReference type="ARBA" id="ARBA00000971"/>
    </source>
</evidence>
<dbReference type="GO" id="GO:0044183">
    <property type="term" value="F:protein folding chaperone"/>
    <property type="evidence" value="ECO:0007669"/>
    <property type="project" value="TreeGrafter"/>
</dbReference>
<keyword evidence="5 12" id="KW-0132">Cell division</keyword>
<comment type="similarity">
    <text evidence="2 12 14">Belongs to the FKBP-type PPIase family. Tig subfamily.</text>
</comment>
<dbReference type="Pfam" id="PF05697">
    <property type="entry name" value="Trigger_N"/>
    <property type="match status" value="1"/>
</dbReference>
<dbReference type="PROSITE" id="PS50059">
    <property type="entry name" value="FKBP_PPIASE"/>
    <property type="match status" value="1"/>
</dbReference>
<keyword evidence="8 12" id="KW-0413">Isomerase</keyword>
<comment type="domain">
    <text evidence="12">Consists of 3 domains; the N-terminus binds the ribosome, the middle domain has PPIase activity, while the C-terminus has intrinsic chaperone activity on its own.</text>
</comment>
<feature type="domain" description="PPIase FKBP-type" evidence="15">
    <location>
        <begin position="164"/>
        <end position="224"/>
    </location>
</feature>
<name>A0A2T2WIN3_9FIRM</name>
<dbReference type="GO" id="GO:0051083">
    <property type="term" value="P:'de novo' cotranslational protein folding"/>
    <property type="evidence" value="ECO:0007669"/>
    <property type="project" value="TreeGrafter"/>
</dbReference>
<dbReference type="InterPro" id="IPR027304">
    <property type="entry name" value="Trigger_fact/SurA_dom_sf"/>
</dbReference>
<dbReference type="Proteomes" id="UP000241848">
    <property type="component" value="Unassembled WGS sequence"/>
</dbReference>
<dbReference type="PANTHER" id="PTHR30560">
    <property type="entry name" value="TRIGGER FACTOR CHAPERONE AND PEPTIDYL-PROLYL CIS/TRANS ISOMERASE"/>
    <property type="match status" value="1"/>
</dbReference>
<protein>
    <recommendedName>
        <fullName evidence="4 12">Trigger factor</fullName>
        <shortName evidence="12">TF</shortName>
        <ecNumber evidence="3 12">5.2.1.8</ecNumber>
    </recommendedName>
    <alternativeName>
        <fullName evidence="11 12">PPIase</fullName>
    </alternativeName>
</protein>
<evidence type="ECO:0000256" key="4">
    <source>
        <dbReference type="ARBA" id="ARBA00016902"/>
    </source>
</evidence>
<dbReference type="EC" id="5.2.1.8" evidence="3 12"/>
<dbReference type="HAMAP" id="MF_00303">
    <property type="entry name" value="Trigger_factor_Tig"/>
    <property type="match status" value="1"/>
</dbReference>
<evidence type="ECO:0000256" key="11">
    <source>
        <dbReference type="ARBA" id="ARBA00029986"/>
    </source>
</evidence>
<dbReference type="PIRSF" id="PIRSF003095">
    <property type="entry name" value="Trigger_factor"/>
    <property type="match status" value="1"/>
</dbReference>
<evidence type="ECO:0000256" key="10">
    <source>
        <dbReference type="ARBA" id="ARBA00024849"/>
    </source>
</evidence>
<dbReference type="InterPro" id="IPR046357">
    <property type="entry name" value="PPIase_dom_sf"/>
</dbReference>
<dbReference type="GO" id="GO:0015031">
    <property type="term" value="P:protein transport"/>
    <property type="evidence" value="ECO:0007669"/>
    <property type="project" value="UniProtKB-UniRule"/>
</dbReference>
<dbReference type="Gene3D" id="1.10.3120.10">
    <property type="entry name" value="Trigger factor, C-terminal domain"/>
    <property type="match status" value="1"/>
</dbReference>
<organism evidence="16 17">
    <name type="scientific">Sulfobacillus acidophilus</name>
    <dbReference type="NCBI Taxonomy" id="53633"/>
    <lineage>
        <taxon>Bacteria</taxon>
        <taxon>Bacillati</taxon>
        <taxon>Bacillota</taxon>
        <taxon>Clostridia</taxon>
        <taxon>Eubacteriales</taxon>
        <taxon>Clostridiales Family XVII. Incertae Sedis</taxon>
        <taxon>Sulfobacillus</taxon>
    </lineage>
</organism>
<evidence type="ECO:0000256" key="13">
    <source>
        <dbReference type="PROSITE-ProRule" id="PRU00277"/>
    </source>
</evidence>
<comment type="function">
    <text evidence="10 12">Involved in protein export. Acts as a chaperone by maintaining the newly synthesized protein in an open conformation. Functions as a peptidyl-prolyl cis-trans isomerase.</text>
</comment>
<gene>
    <name evidence="12 16" type="primary">tig</name>
    <name evidence="16" type="ORF">C7B45_08315</name>
</gene>
<dbReference type="GO" id="GO:0043022">
    <property type="term" value="F:ribosome binding"/>
    <property type="evidence" value="ECO:0007669"/>
    <property type="project" value="TreeGrafter"/>
</dbReference>
<comment type="subcellular location">
    <subcellularLocation>
        <location evidence="12">Cytoplasm</location>
    </subcellularLocation>
    <text evidence="12">About half TF is bound to the ribosome near the polypeptide exit tunnel while the other half is free in the cytoplasm.</text>
</comment>
<dbReference type="GO" id="GO:0003755">
    <property type="term" value="F:peptidyl-prolyl cis-trans isomerase activity"/>
    <property type="evidence" value="ECO:0007669"/>
    <property type="project" value="UniProtKB-UniRule"/>
</dbReference>
<dbReference type="InterPro" id="IPR005215">
    <property type="entry name" value="Trig_fac"/>
</dbReference>
<dbReference type="InterPro" id="IPR001179">
    <property type="entry name" value="PPIase_FKBP_dom"/>
</dbReference>
<dbReference type="InterPro" id="IPR008881">
    <property type="entry name" value="Trigger_fac_ribosome-bd_bac"/>
</dbReference>
<evidence type="ECO:0000256" key="8">
    <source>
        <dbReference type="ARBA" id="ARBA00023235"/>
    </source>
</evidence>
<proteinExistence type="inferred from homology"/>
<dbReference type="GO" id="GO:0043335">
    <property type="term" value="P:protein unfolding"/>
    <property type="evidence" value="ECO:0007669"/>
    <property type="project" value="TreeGrafter"/>
</dbReference>
<accession>A0A2T2WIN3</accession>
<keyword evidence="7 12" id="KW-0143">Chaperone</keyword>
<keyword evidence="12" id="KW-0963">Cytoplasm</keyword>
<dbReference type="Gene3D" id="3.10.50.40">
    <property type="match status" value="1"/>
</dbReference>
<keyword evidence="6 12" id="KW-0697">Rotamase</keyword>
<reference evidence="16 17" key="1">
    <citation type="journal article" date="2014" name="BMC Genomics">
        <title>Comparison of environmental and isolate Sulfobacillus genomes reveals diverse carbon, sulfur, nitrogen, and hydrogen metabolisms.</title>
        <authorList>
            <person name="Justice N.B."/>
            <person name="Norman A."/>
            <person name="Brown C.T."/>
            <person name="Singh A."/>
            <person name="Thomas B.C."/>
            <person name="Banfield J.F."/>
        </authorList>
    </citation>
    <scope>NUCLEOTIDE SEQUENCE [LARGE SCALE GENOMIC DNA]</scope>
    <source>
        <strain evidence="16">AMDSBA3</strain>
    </source>
</reference>
<evidence type="ECO:0000256" key="5">
    <source>
        <dbReference type="ARBA" id="ARBA00022618"/>
    </source>
</evidence>
<dbReference type="GO" id="GO:0005737">
    <property type="term" value="C:cytoplasm"/>
    <property type="evidence" value="ECO:0007669"/>
    <property type="project" value="UniProtKB-SubCell"/>
</dbReference>
<dbReference type="Pfam" id="PF00254">
    <property type="entry name" value="FKBP_C"/>
    <property type="match status" value="1"/>
</dbReference>
<dbReference type="GO" id="GO:0051301">
    <property type="term" value="P:cell division"/>
    <property type="evidence" value="ECO:0007669"/>
    <property type="project" value="UniProtKB-KW"/>
</dbReference>
<dbReference type="InterPro" id="IPR008880">
    <property type="entry name" value="Trigger_fac_C"/>
</dbReference>
<evidence type="ECO:0000256" key="12">
    <source>
        <dbReference type="HAMAP-Rule" id="MF_00303"/>
    </source>
</evidence>
<evidence type="ECO:0000256" key="3">
    <source>
        <dbReference type="ARBA" id="ARBA00013194"/>
    </source>
</evidence>
<dbReference type="InterPro" id="IPR036611">
    <property type="entry name" value="Trigger_fac_ribosome-bd_sf"/>
</dbReference>
<dbReference type="AlphaFoldDB" id="A0A2T2WIN3"/>
<dbReference type="Pfam" id="PF05698">
    <property type="entry name" value="Trigger_C"/>
    <property type="match status" value="1"/>
</dbReference>
<comment type="caution">
    <text evidence="16">The sequence shown here is derived from an EMBL/GenBank/DDBJ whole genome shotgun (WGS) entry which is preliminary data.</text>
</comment>
<keyword evidence="9 12" id="KW-0131">Cell cycle</keyword>
<evidence type="ECO:0000313" key="17">
    <source>
        <dbReference type="Proteomes" id="UP000241848"/>
    </source>
</evidence>
<evidence type="ECO:0000259" key="15">
    <source>
        <dbReference type="PROSITE" id="PS50059"/>
    </source>
</evidence>
<comment type="catalytic activity">
    <reaction evidence="1 12 13">
        <text>[protein]-peptidylproline (omega=180) = [protein]-peptidylproline (omega=0)</text>
        <dbReference type="Rhea" id="RHEA:16237"/>
        <dbReference type="Rhea" id="RHEA-COMP:10747"/>
        <dbReference type="Rhea" id="RHEA-COMP:10748"/>
        <dbReference type="ChEBI" id="CHEBI:83833"/>
        <dbReference type="ChEBI" id="CHEBI:83834"/>
        <dbReference type="EC" id="5.2.1.8"/>
    </reaction>
</comment>
<evidence type="ECO:0000256" key="9">
    <source>
        <dbReference type="ARBA" id="ARBA00023306"/>
    </source>
</evidence>
<dbReference type="PANTHER" id="PTHR30560:SF3">
    <property type="entry name" value="TRIGGER FACTOR-LIKE PROTEIN TIG, CHLOROPLASTIC"/>
    <property type="match status" value="1"/>
</dbReference>
<sequence length="438" mass="49069">MDVALERLPNAVAKVSVTIEPQDFGQAVDRAFKSVASRYNIPGFRRGKAPRKIFERYVGRGVLLQEAAQQLVDRHYLDALQQVQVQPLGQPHINIVTLEEDKPFQFDIEVESKPQVELGSLDDVLTEPLIIPELTEEDVAKELEAVAKSQAQLVPVEDDPVSMGDHVVLNLKGYLADNEEEDDNAEPFVEDDEYAVEIGSGMAVEGLETQLIGLKLGEPQTIRLTYPDNHPDVSLKGRDVRFEITVTDIKRPDVPPIDDDLATTLGFDNEEALREAVKERVSDRLAAEARNDRLGKILGKLKERLSFDLPPLLVERAILNQLQELDNMLRQMGANLDDYLESRQISVEQLREEMRPQAQARVKEELILEAVAAAQNLTVSDDEVVEQVQPMAEAYRQPVNQLVQVLQAQGDFEVLRLSLLIAKASEYLATTVVTDQEQ</sequence>
<dbReference type="EMBL" id="PXYV01000022">
    <property type="protein sequence ID" value="PSR22098.1"/>
    <property type="molecule type" value="Genomic_DNA"/>
</dbReference>
<evidence type="ECO:0000256" key="7">
    <source>
        <dbReference type="ARBA" id="ARBA00023186"/>
    </source>
</evidence>
<dbReference type="InterPro" id="IPR037041">
    <property type="entry name" value="Trigger_fac_C_sf"/>
</dbReference>
<evidence type="ECO:0000256" key="14">
    <source>
        <dbReference type="RuleBase" id="RU003914"/>
    </source>
</evidence>
<dbReference type="SUPFAM" id="SSF109998">
    <property type="entry name" value="Triger factor/SurA peptide-binding domain-like"/>
    <property type="match status" value="1"/>
</dbReference>
<dbReference type="SUPFAM" id="SSF102735">
    <property type="entry name" value="Trigger factor ribosome-binding domain"/>
    <property type="match status" value="1"/>
</dbReference>
<evidence type="ECO:0000256" key="2">
    <source>
        <dbReference type="ARBA" id="ARBA00005464"/>
    </source>
</evidence>